<reference evidence="2" key="3">
    <citation type="submission" date="2018-04" db="EMBL/GenBank/DDBJ databases">
        <authorList>
            <person name="Sheh A."/>
            <person name="Shen Z."/>
            <person name="Mannion A.J."/>
            <person name="Fox J.G."/>
        </authorList>
    </citation>
    <scope>NUCLEOTIDE SEQUENCE</scope>
    <source>
        <strain evidence="2">MIT 97-6194</strain>
    </source>
</reference>
<dbReference type="EMBL" id="QBIU01000002">
    <property type="protein sequence ID" value="MWV70084.1"/>
    <property type="molecule type" value="Genomic_DNA"/>
</dbReference>
<organism evidence="2 3">
    <name type="scientific">Helicobacter saguini</name>
    <dbReference type="NCBI Taxonomy" id="1548018"/>
    <lineage>
        <taxon>Bacteria</taxon>
        <taxon>Pseudomonadati</taxon>
        <taxon>Campylobacterota</taxon>
        <taxon>Epsilonproteobacteria</taxon>
        <taxon>Campylobacterales</taxon>
        <taxon>Helicobacteraceae</taxon>
        <taxon>Helicobacter</taxon>
    </lineage>
</organism>
<dbReference type="AlphaFoldDB" id="A0A099BIH9"/>
<evidence type="ECO:0000313" key="1">
    <source>
        <dbReference type="EMBL" id="MWV70084.1"/>
    </source>
</evidence>
<dbReference type="OrthoDB" id="5324960at2"/>
<dbReference type="RefSeq" id="WP_034569133.1">
    <property type="nucleotide sequence ID" value="NZ_JRMP02000047.1"/>
</dbReference>
<dbReference type="Proteomes" id="UP000477070">
    <property type="component" value="Unassembled WGS sequence"/>
</dbReference>
<dbReference type="EMBL" id="JRMP02000047">
    <property type="protein sequence ID" value="TLD91351.1"/>
    <property type="molecule type" value="Genomic_DNA"/>
</dbReference>
<keyword evidence="3" id="KW-1185">Reference proteome</keyword>
<evidence type="ECO:0000313" key="4">
    <source>
        <dbReference type="Proteomes" id="UP000477070"/>
    </source>
</evidence>
<reference evidence="2 3" key="1">
    <citation type="journal article" date="2014" name="Genome Announc.">
        <title>Draft genome sequences of eight enterohepatic helicobacter species isolated from both laboratory and wild rodents.</title>
        <authorList>
            <person name="Sheh A."/>
            <person name="Shen Z."/>
            <person name="Fox J.G."/>
        </authorList>
    </citation>
    <scope>NUCLEOTIDE SEQUENCE [LARGE SCALE GENOMIC DNA]</scope>
    <source>
        <strain evidence="2 3">MIT 97-6194</strain>
    </source>
</reference>
<dbReference type="Proteomes" id="UP000029714">
    <property type="component" value="Unassembled WGS sequence"/>
</dbReference>
<name>A0A099BIH9_9HELI</name>
<protein>
    <submittedName>
        <fullName evidence="2">Uncharacterized protein</fullName>
    </submittedName>
</protein>
<gene>
    <name evidence="1" type="ORF">DCO61_08760</name>
    <name evidence="2" type="ORF">LS64_012075</name>
</gene>
<accession>A0A099BIH9</accession>
<reference evidence="2 3" key="2">
    <citation type="journal article" date="2016" name="Infect. Immun.">
        <title>Helicobacter saguini, a Novel Helicobacter Isolated from Cotton-Top Tamarins with Ulcerative Colitis, Has Proinflammatory Properties and Induces Typhlocolitis and Dysplasia in Gnotobiotic IL-10-/- Mice.</title>
        <authorList>
            <person name="Shen Z."/>
            <person name="Mannion A."/>
            <person name="Whary M.T."/>
            <person name="Muthupalani S."/>
            <person name="Sheh A."/>
            <person name="Feng Y."/>
            <person name="Gong G."/>
            <person name="Vandamme P."/>
            <person name="Holcombe H.R."/>
            <person name="Paster B.J."/>
            <person name="Fox J.G."/>
        </authorList>
    </citation>
    <scope>NUCLEOTIDE SEQUENCE [LARGE SCALE GENOMIC DNA]</scope>
    <source>
        <strain evidence="2 3">MIT 97-6194</strain>
    </source>
</reference>
<sequence length="137" mass="16221">MKIFYMIFIICTFAYADIFKNIRILKLNEPTFYLTEEEKERKYYVDAIAQTCNTQIIVDFQEKHIINFFKTAKEYYDNDMGVIATYCTYPCRITGVIQLDSKIYNFELNEGGYARLTNKEGEHRDFGDEKQYGECGI</sequence>
<evidence type="ECO:0000313" key="3">
    <source>
        <dbReference type="Proteomes" id="UP000029714"/>
    </source>
</evidence>
<proteinExistence type="predicted"/>
<reference evidence="1 4" key="4">
    <citation type="submission" date="2019-12" db="EMBL/GenBank/DDBJ databases">
        <title>Multi-Generational Helicobacter saguini Isolates.</title>
        <authorList>
            <person name="Mannion A."/>
            <person name="Shen Z."/>
            <person name="Fox J.G."/>
        </authorList>
    </citation>
    <scope>NUCLEOTIDE SEQUENCE [LARGE SCALE GENOMIC DNA]</scope>
    <source>
        <strain evidence="1">16-048</strain>
        <strain evidence="4">16-048 (F4)</strain>
    </source>
</reference>
<evidence type="ECO:0000313" key="2">
    <source>
        <dbReference type="EMBL" id="TLD91351.1"/>
    </source>
</evidence>
<comment type="caution">
    <text evidence="2">The sequence shown here is derived from an EMBL/GenBank/DDBJ whole genome shotgun (WGS) entry which is preliminary data.</text>
</comment>